<dbReference type="Proteomes" id="UP001215231">
    <property type="component" value="Chromosome"/>
</dbReference>
<evidence type="ECO:0000256" key="4">
    <source>
        <dbReference type="ARBA" id="ARBA00023125"/>
    </source>
</evidence>
<accession>A0ABY7VEV9</accession>
<comment type="similarity">
    <text evidence="1">Belongs to the sigma-70 factor family. ECF subfamily.</text>
</comment>
<evidence type="ECO:0000256" key="3">
    <source>
        <dbReference type="ARBA" id="ARBA00023082"/>
    </source>
</evidence>
<evidence type="ECO:0000313" key="6">
    <source>
        <dbReference type="EMBL" id="WDE11985.1"/>
    </source>
</evidence>
<evidence type="ECO:0000313" key="7">
    <source>
        <dbReference type="Proteomes" id="UP001215231"/>
    </source>
</evidence>
<gene>
    <name evidence="6" type="ORF">H3N35_00385</name>
</gene>
<dbReference type="InterPro" id="IPR013325">
    <property type="entry name" value="RNA_pol_sigma_r2"/>
</dbReference>
<sequence length="239" mass="27869">MARKENETVEFSAETTLKRIKEGDRSAERALVRHYWRGLHFILLSKCQDPELTNDLLQDSFVVIINKAREDLIENPAALARYIRQVGVHLLIAHFRKEKRRATTASEDIQIYSDDKIPSLFKDLSCQDILTKVQQLIDEMPVQRDKQILRDFFVYGKNKQEICKAMELSTDHFDRVLYRARNRLKQLVQIKLGSDNYLPDALEVVFFVGISLALLESPLFLTENTNTEIYLILVRELQT</sequence>
<keyword evidence="4" id="KW-0238">DNA-binding</keyword>
<protein>
    <submittedName>
        <fullName evidence="6">Sigma-70 family RNA polymerase sigma factor</fullName>
    </submittedName>
</protein>
<dbReference type="NCBIfam" id="TIGR02937">
    <property type="entry name" value="sigma70-ECF"/>
    <property type="match status" value="1"/>
</dbReference>
<dbReference type="SUPFAM" id="SSF88659">
    <property type="entry name" value="Sigma3 and sigma4 domains of RNA polymerase sigma factors"/>
    <property type="match status" value="1"/>
</dbReference>
<reference evidence="6 7" key="1">
    <citation type="journal article" date="2022" name="Mar. Drugs">
        <title>Bioassay-Guided Fractionation Leads to the Detection of Cholic Acid Generated by the Rare Thalassomonas sp.</title>
        <authorList>
            <person name="Pheiffer F."/>
            <person name="Schneider Y.K."/>
            <person name="Hansen E.H."/>
            <person name="Andersen J.H."/>
            <person name="Isaksson J."/>
            <person name="Busche T."/>
            <person name="R C."/>
            <person name="Kalinowski J."/>
            <person name="Zyl L.V."/>
            <person name="Trindade M."/>
        </authorList>
    </citation>
    <scope>NUCLEOTIDE SEQUENCE [LARGE SCALE GENOMIC DNA]</scope>
    <source>
        <strain evidence="6 7">A5K-61T</strain>
    </source>
</reference>
<dbReference type="RefSeq" id="WP_274052212.1">
    <property type="nucleotide sequence ID" value="NZ_CP059693.1"/>
</dbReference>
<keyword evidence="3" id="KW-0731">Sigma factor</keyword>
<dbReference type="EMBL" id="CP059693">
    <property type="protein sequence ID" value="WDE11985.1"/>
    <property type="molecule type" value="Genomic_DNA"/>
</dbReference>
<keyword evidence="2" id="KW-0805">Transcription regulation</keyword>
<dbReference type="InterPro" id="IPR013324">
    <property type="entry name" value="RNA_pol_sigma_r3/r4-like"/>
</dbReference>
<dbReference type="SUPFAM" id="SSF88946">
    <property type="entry name" value="Sigma2 domain of RNA polymerase sigma factors"/>
    <property type="match status" value="1"/>
</dbReference>
<evidence type="ECO:0000256" key="1">
    <source>
        <dbReference type="ARBA" id="ARBA00010641"/>
    </source>
</evidence>
<keyword evidence="7" id="KW-1185">Reference proteome</keyword>
<organism evidence="6 7">
    <name type="scientific">Thalassomonas haliotis</name>
    <dbReference type="NCBI Taxonomy" id="485448"/>
    <lineage>
        <taxon>Bacteria</taxon>
        <taxon>Pseudomonadati</taxon>
        <taxon>Pseudomonadota</taxon>
        <taxon>Gammaproteobacteria</taxon>
        <taxon>Alteromonadales</taxon>
        <taxon>Colwelliaceae</taxon>
        <taxon>Thalassomonas</taxon>
    </lineage>
</organism>
<dbReference type="InterPro" id="IPR014284">
    <property type="entry name" value="RNA_pol_sigma-70_dom"/>
</dbReference>
<evidence type="ECO:0000256" key="2">
    <source>
        <dbReference type="ARBA" id="ARBA00023015"/>
    </source>
</evidence>
<dbReference type="PANTHER" id="PTHR43133">
    <property type="entry name" value="RNA POLYMERASE ECF-TYPE SIGMA FACTO"/>
    <property type="match status" value="1"/>
</dbReference>
<dbReference type="PANTHER" id="PTHR43133:SF8">
    <property type="entry name" value="RNA POLYMERASE SIGMA FACTOR HI_1459-RELATED"/>
    <property type="match status" value="1"/>
</dbReference>
<dbReference type="InterPro" id="IPR039425">
    <property type="entry name" value="RNA_pol_sigma-70-like"/>
</dbReference>
<name>A0ABY7VEV9_9GAMM</name>
<keyword evidence="5" id="KW-0804">Transcription</keyword>
<evidence type="ECO:0000256" key="5">
    <source>
        <dbReference type="ARBA" id="ARBA00023163"/>
    </source>
</evidence>
<dbReference type="Gene3D" id="1.10.1740.10">
    <property type="match status" value="1"/>
</dbReference>
<proteinExistence type="inferred from homology"/>